<dbReference type="GO" id="GO:0000166">
    <property type="term" value="F:nucleotide binding"/>
    <property type="evidence" value="ECO:0007669"/>
    <property type="project" value="UniProtKB-KW"/>
</dbReference>
<keyword evidence="4" id="KW-1185">Reference proteome</keyword>
<dbReference type="GO" id="GO:0009166">
    <property type="term" value="P:nucleotide catabolic process"/>
    <property type="evidence" value="ECO:0007669"/>
    <property type="project" value="InterPro"/>
</dbReference>
<comment type="caution">
    <text evidence="3">The sequence shown here is derived from an EMBL/GenBank/DDBJ whole genome shotgun (WGS) entry which is preliminary data.</text>
</comment>
<dbReference type="Gene3D" id="3.90.780.10">
    <property type="entry name" value="5'-Nucleotidase, C-terminal domain"/>
    <property type="match status" value="1"/>
</dbReference>
<dbReference type="Pfam" id="PF02872">
    <property type="entry name" value="5_nucleotid_C"/>
    <property type="match status" value="1"/>
</dbReference>
<comment type="similarity">
    <text evidence="1">Belongs to the 5'-nucleotidase family.</text>
</comment>
<proteinExistence type="inferred from homology"/>
<dbReference type="PANTHER" id="PTHR11575:SF24">
    <property type="entry name" value="5'-NUCLEOTIDASE"/>
    <property type="match status" value="1"/>
</dbReference>
<dbReference type="InterPro" id="IPR036907">
    <property type="entry name" value="5'-Nucleotdase_C_sf"/>
</dbReference>
<evidence type="ECO:0000256" key="1">
    <source>
        <dbReference type="RuleBase" id="RU362119"/>
    </source>
</evidence>
<dbReference type="SUPFAM" id="SSF55816">
    <property type="entry name" value="5'-nucleotidase (syn. UDP-sugar hydrolase), C-terminal domain"/>
    <property type="match status" value="1"/>
</dbReference>
<reference evidence="3 4" key="1">
    <citation type="submission" date="2019-10" db="EMBL/GenBank/DDBJ databases">
        <title>Prolixibacter strains distinguished by the presence of nitrate reductase genes were adept at nitrate-dependent anaerobic corrosion of metallic iron and carbon steel.</title>
        <authorList>
            <person name="Iino T."/>
            <person name="Shono N."/>
            <person name="Ito K."/>
            <person name="Nakamura R."/>
            <person name="Sueoka K."/>
            <person name="Harayama S."/>
            <person name="Ohkuma M."/>
        </authorList>
    </citation>
    <scope>NUCLEOTIDE SEQUENCE [LARGE SCALE GENOMIC DNA]</scope>
    <source>
        <strain evidence="3 4">JCM 13498</strain>
    </source>
</reference>
<name>A0A5M4B317_9BACT</name>
<evidence type="ECO:0000313" key="3">
    <source>
        <dbReference type="EMBL" id="GET34474.1"/>
    </source>
</evidence>
<organism evidence="3 4">
    <name type="scientific">Prolixibacter bellariivorans</name>
    <dbReference type="NCBI Taxonomy" id="314319"/>
    <lineage>
        <taxon>Bacteria</taxon>
        <taxon>Pseudomonadati</taxon>
        <taxon>Bacteroidota</taxon>
        <taxon>Bacteroidia</taxon>
        <taxon>Marinilabiliales</taxon>
        <taxon>Prolixibacteraceae</taxon>
        <taxon>Prolixibacter</taxon>
    </lineage>
</organism>
<dbReference type="InterPro" id="IPR029052">
    <property type="entry name" value="Metallo-depent_PP-like"/>
</dbReference>
<sequence length="478" mass="53412">MRQTLSFFLLIIIGLTTQTKAQEVDLLYFTDAHRIFPVLDVPGGRGGVARLKTLTDSLRKENPNTFLIQGGDLAGGVLFGGMYKGWPMIKAFNQIPLDLCNFGQHEFDFGSVHADSLVRRSHFQWISSNLQAPSGKPFANVPRFVIKDFQGIRLAFIGLTDAMNTTLNDGDVIQEDMQKAISEILPQIESHHPDRVIAITQTDLNTNRKLLKAFPQIDLVFTEEEHEYNSNVFFEGKRPIISPAGNMSSVAHVILRKTGRPTIEIIPLDSTISSNSELRELEVYYRNDMNRKLSEPLAQLEMPLSFRKGITGESAAGNLITDAFRAAYHSDVALINGGGIRADIPPGTFTLKDARSLLPFGNKLCLVKMTGNQLKKMIKANVNSKTGQLFQVSGIRYTYNSTKDSLTIFRNQVPLPPNDSISVVLNNYILRRTPDQFEIIIGENNPNAVTDYEALRHYALTGKRLHPQKEGRITIVKK</sequence>
<dbReference type="GO" id="GO:0016787">
    <property type="term" value="F:hydrolase activity"/>
    <property type="evidence" value="ECO:0007669"/>
    <property type="project" value="UniProtKB-KW"/>
</dbReference>
<dbReference type="PRINTS" id="PR01607">
    <property type="entry name" value="APYRASEFAMLY"/>
</dbReference>
<dbReference type="EMBL" id="BLAX01000001">
    <property type="protein sequence ID" value="GET34474.1"/>
    <property type="molecule type" value="Genomic_DNA"/>
</dbReference>
<dbReference type="RefSeq" id="WP_027585658.1">
    <property type="nucleotide sequence ID" value="NZ_BLAX01000001.1"/>
</dbReference>
<dbReference type="PANTHER" id="PTHR11575">
    <property type="entry name" value="5'-NUCLEOTIDASE-RELATED"/>
    <property type="match status" value="1"/>
</dbReference>
<evidence type="ECO:0000313" key="4">
    <source>
        <dbReference type="Proteomes" id="UP000391834"/>
    </source>
</evidence>
<dbReference type="InterPro" id="IPR008334">
    <property type="entry name" value="5'-Nucleotdase_C"/>
</dbReference>
<feature type="domain" description="5'-Nucleotidase C-terminal" evidence="2">
    <location>
        <begin position="305"/>
        <end position="430"/>
    </location>
</feature>
<dbReference type="Gene3D" id="3.60.21.10">
    <property type="match status" value="1"/>
</dbReference>
<dbReference type="InterPro" id="IPR006179">
    <property type="entry name" value="5_nucleotidase/apyrase"/>
</dbReference>
<keyword evidence="1" id="KW-0547">Nucleotide-binding</keyword>
<evidence type="ECO:0000259" key="2">
    <source>
        <dbReference type="Pfam" id="PF02872"/>
    </source>
</evidence>
<dbReference type="SUPFAM" id="SSF56300">
    <property type="entry name" value="Metallo-dependent phosphatases"/>
    <property type="match status" value="1"/>
</dbReference>
<protein>
    <submittedName>
        <fullName evidence="3">Bifunctional metallophosphatase/5'-nucleotidase</fullName>
    </submittedName>
</protein>
<gene>
    <name evidence="3" type="ORF">PbJCM13498_33370</name>
</gene>
<keyword evidence="1" id="KW-0378">Hydrolase</keyword>
<dbReference type="Proteomes" id="UP000391834">
    <property type="component" value="Unassembled WGS sequence"/>
</dbReference>
<accession>A0A5M4B317</accession>
<dbReference type="AlphaFoldDB" id="A0A5M4B317"/>